<feature type="domain" description="VPS9" evidence="1">
    <location>
        <begin position="126"/>
        <end position="264"/>
    </location>
</feature>
<dbReference type="EMBL" id="QZWG01000004">
    <property type="protein sequence ID" value="RZC16155.1"/>
    <property type="molecule type" value="Genomic_DNA"/>
</dbReference>
<keyword evidence="4" id="KW-1185">Reference proteome</keyword>
<dbReference type="Pfam" id="PF02204">
    <property type="entry name" value="VPS9"/>
    <property type="match status" value="1"/>
</dbReference>
<dbReference type="Gene3D" id="1.10.246.120">
    <property type="match status" value="1"/>
</dbReference>
<dbReference type="Gene3D" id="1.20.1050.80">
    <property type="entry name" value="VPS9 domain"/>
    <property type="match status" value="1"/>
</dbReference>
<dbReference type="GO" id="GO:0005085">
    <property type="term" value="F:guanyl-nucleotide exchange factor activity"/>
    <property type="evidence" value="ECO:0007669"/>
    <property type="project" value="InterPro"/>
</dbReference>
<dbReference type="InterPro" id="IPR037191">
    <property type="entry name" value="VPS9_dom_sf"/>
</dbReference>
<dbReference type="PANTHER" id="PTHR23101">
    <property type="entry name" value="RAB GDP/GTP EXCHANGE FACTOR"/>
    <property type="match status" value="1"/>
</dbReference>
<accession>A0A445KZ41</accession>
<proteinExistence type="predicted"/>
<dbReference type="GO" id="GO:0016192">
    <property type="term" value="P:vesicle-mediated transport"/>
    <property type="evidence" value="ECO:0007669"/>
    <property type="project" value="InterPro"/>
</dbReference>
<evidence type="ECO:0000313" key="2">
    <source>
        <dbReference type="EMBL" id="RZC16155.1"/>
    </source>
</evidence>
<dbReference type="InterPro" id="IPR041545">
    <property type="entry name" value="DUF5601"/>
</dbReference>
<dbReference type="GO" id="GO:0005829">
    <property type="term" value="C:cytosol"/>
    <property type="evidence" value="ECO:0007669"/>
    <property type="project" value="TreeGrafter"/>
</dbReference>
<dbReference type="GO" id="GO:0030139">
    <property type="term" value="C:endocytic vesicle"/>
    <property type="evidence" value="ECO:0007669"/>
    <property type="project" value="TreeGrafter"/>
</dbReference>
<protein>
    <submittedName>
        <fullName evidence="2">Vacuolar protein sorting-associated protein 9A isoform D</fullName>
    </submittedName>
    <submittedName>
        <fullName evidence="3">Vacuolar protein sorting-associated protein 9A isoform E</fullName>
    </submittedName>
</protein>
<evidence type="ECO:0000259" key="1">
    <source>
        <dbReference type="PROSITE" id="PS51205"/>
    </source>
</evidence>
<name>A0A445KZ41_GLYSO</name>
<dbReference type="AlphaFoldDB" id="A0A445KZ41"/>
<sequence length="264" mass="30052">MLEHMLPLPLLQFQSFLTWDSLKMNMDMEVSTSFHDFLYRMRHPASLDLVRSIKSFIVSFSFHQPKPENDGKRVQDFFVSMEAAIRDHSLWTTASEEDIDCAMQGLEKYIMTKLFSRTFSASAEDAKIDNEISSKICLLQTFLKPEHLDIPPILQNEALWLLAEKELLKINAFKAPHEKLLSIMNCCRIINNLLLNAAMSEYVPAGADGFLPVLIYVTIKASPPWQILQSCILTSNSSSCTQGKQNSSPKLNIISQILCQLRHL</sequence>
<dbReference type="Pfam" id="PF18151">
    <property type="entry name" value="DUF5601"/>
    <property type="match status" value="1"/>
</dbReference>
<organism evidence="2 4">
    <name type="scientific">Glycine soja</name>
    <name type="common">Wild soybean</name>
    <dbReference type="NCBI Taxonomy" id="3848"/>
    <lineage>
        <taxon>Eukaryota</taxon>
        <taxon>Viridiplantae</taxon>
        <taxon>Streptophyta</taxon>
        <taxon>Embryophyta</taxon>
        <taxon>Tracheophyta</taxon>
        <taxon>Spermatophyta</taxon>
        <taxon>Magnoliopsida</taxon>
        <taxon>eudicotyledons</taxon>
        <taxon>Gunneridae</taxon>
        <taxon>Pentapetalae</taxon>
        <taxon>rosids</taxon>
        <taxon>fabids</taxon>
        <taxon>Fabales</taxon>
        <taxon>Fabaceae</taxon>
        <taxon>Papilionoideae</taxon>
        <taxon>50 kb inversion clade</taxon>
        <taxon>NPAAA clade</taxon>
        <taxon>indigoferoid/millettioid clade</taxon>
        <taxon>Phaseoleae</taxon>
        <taxon>Glycine</taxon>
        <taxon>Glycine subgen. Soja</taxon>
    </lineage>
</organism>
<evidence type="ECO:0000313" key="4">
    <source>
        <dbReference type="Proteomes" id="UP000289340"/>
    </source>
</evidence>
<comment type="caution">
    <text evidence="2">The sequence shown here is derived from an EMBL/GenBank/DDBJ whole genome shotgun (WGS) entry which is preliminary data.</text>
</comment>
<dbReference type="GO" id="GO:0031267">
    <property type="term" value="F:small GTPase binding"/>
    <property type="evidence" value="ECO:0007669"/>
    <property type="project" value="TreeGrafter"/>
</dbReference>
<dbReference type="InterPro" id="IPR045046">
    <property type="entry name" value="Vps9-like"/>
</dbReference>
<dbReference type="Proteomes" id="UP000289340">
    <property type="component" value="Chromosome 4"/>
</dbReference>
<dbReference type="SUPFAM" id="SSF109993">
    <property type="entry name" value="VPS9 domain"/>
    <property type="match status" value="1"/>
</dbReference>
<dbReference type="PROSITE" id="PS51205">
    <property type="entry name" value="VPS9"/>
    <property type="match status" value="1"/>
</dbReference>
<evidence type="ECO:0000313" key="3">
    <source>
        <dbReference type="EMBL" id="RZC16156.1"/>
    </source>
</evidence>
<dbReference type="EMBL" id="QZWG01000004">
    <property type="protein sequence ID" value="RZC16156.1"/>
    <property type="molecule type" value="Genomic_DNA"/>
</dbReference>
<dbReference type="InterPro" id="IPR003123">
    <property type="entry name" value="VPS9"/>
</dbReference>
<dbReference type="PANTHER" id="PTHR23101:SF63">
    <property type="entry name" value="VACUOLAR PROTEIN SORTING-ASSOCIATED PROTEIN 9A-LIKE ISOFORM X1"/>
    <property type="match status" value="1"/>
</dbReference>
<reference evidence="2 4" key="1">
    <citation type="submission" date="2018-09" db="EMBL/GenBank/DDBJ databases">
        <title>A high-quality reference genome of wild soybean provides a powerful tool to mine soybean genomes.</title>
        <authorList>
            <person name="Xie M."/>
            <person name="Chung C.Y.L."/>
            <person name="Li M.-W."/>
            <person name="Wong F.-L."/>
            <person name="Chan T.-F."/>
            <person name="Lam H.-M."/>
        </authorList>
    </citation>
    <scope>NUCLEOTIDE SEQUENCE [LARGE SCALE GENOMIC DNA]</scope>
    <source>
        <strain evidence="4">cv. W05</strain>
        <tissue evidence="2">Hypocotyl of etiolated seedlings</tissue>
    </source>
</reference>
<gene>
    <name evidence="2" type="ORF">D0Y65_009432</name>
</gene>